<dbReference type="GO" id="GO:0051301">
    <property type="term" value="P:cell division"/>
    <property type="evidence" value="ECO:0007669"/>
    <property type="project" value="UniProtKB-KW"/>
</dbReference>
<keyword evidence="6" id="KW-0498">Mitosis</keyword>
<name>A0A196S6Q7_BLAHN</name>
<feature type="domain" description="Calponin-homology (CH)" evidence="12">
    <location>
        <begin position="6"/>
        <end position="108"/>
    </location>
</feature>
<feature type="coiled-coil region" evidence="10">
    <location>
        <begin position="181"/>
        <end position="229"/>
    </location>
</feature>
<evidence type="ECO:0000313" key="14">
    <source>
        <dbReference type="EMBL" id="OAO12728.1"/>
    </source>
</evidence>
<evidence type="ECO:0000313" key="15">
    <source>
        <dbReference type="Proteomes" id="UP000078348"/>
    </source>
</evidence>
<dbReference type="SUPFAM" id="SSF47576">
    <property type="entry name" value="Calponin-homology domain, CH-domain"/>
    <property type="match status" value="1"/>
</dbReference>
<dbReference type="STRING" id="478820.A0A196S6Q7"/>
<evidence type="ECO:0000256" key="8">
    <source>
        <dbReference type="ARBA" id="ARBA00023306"/>
    </source>
</evidence>
<comment type="caution">
    <text evidence="14">The sequence shown here is derived from an EMBL/GenBank/DDBJ whole genome shotgun (WGS) entry which is preliminary data.</text>
</comment>
<dbReference type="Gene3D" id="1.10.418.10">
    <property type="entry name" value="Calponin-like domain"/>
    <property type="match status" value="1"/>
</dbReference>
<feature type="region of interest" description="Disordered" evidence="11">
    <location>
        <begin position="123"/>
        <end position="169"/>
    </location>
</feature>
<dbReference type="InterPro" id="IPR027328">
    <property type="entry name" value="MAPRE"/>
</dbReference>
<dbReference type="PROSITE" id="PS51230">
    <property type="entry name" value="EB1_C"/>
    <property type="match status" value="1"/>
</dbReference>
<evidence type="ECO:0000256" key="2">
    <source>
        <dbReference type="ARBA" id="ARBA00010729"/>
    </source>
</evidence>
<dbReference type="GO" id="GO:0008017">
    <property type="term" value="F:microtubule binding"/>
    <property type="evidence" value="ECO:0007669"/>
    <property type="project" value="InterPro"/>
</dbReference>
<evidence type="ECO:0000259" key="12">
    <source>
        <dbReference type="PROSITE" id="PS50021"/>
    </source>
</evidence>
<keyword evidence="15" id="KW-1185">Reference proteome</keyword>
<dbReference type="Pfam" id="PF00307">
    <property type="entry name" value="CH"/>
    <property type="match status" value="1"/>
</dbReference>
<evidence type="ECO:0000256" key="11">
    <source>
        <dbReference type="SAM" id="MobiDB-lite"/>
    </source>
</evidence>
<dbReference type="Pfam" id="PF03271">
    <property type="entry name" value="EB1"/>
    <property type="match status" value="1"/>
</dbReference>
<evidence type="ECO:0000256" key="3">
    <source>
        <dbReference type="ARBA" id="ARBA00022490"/>
    </source>
</evidence>
<comment type="subcellular location">
    <subcellularLocation>
        <location evidence="1">Cytoplasm</location>
        <location evidence="1">Cytoskeleton</location>
    </subcellularLocation>
</comment>
<dbReference type="OrthoDB" id="2119228at2759"/>
<dbReference type="PROSITE" id="PS50021">
    <property type="entry name" value="CH"/>
    <property type="match status" value="1"/>
</dbReference>
<keyword evidence="10" id="KW-0175">Coiled coil</keyword>
<keyword evidence="8" id="KW-0131">Cell cycle</keyword>
<dbReference type="InterPro" id="IPR036872">
    <property type="entry name" value="CH_dom_sf"/>
</dbReference>
<comment type="similarity">
    <text evidence="2">Belongs to the MAPRE family.</text>
</comment>
<reference evidence="14 15" key="1">
    <citation type="submission" date="2016-05" db="EMBL/GenBank/DDBJ databases">
        <title>Nuclear genome of Blastocystis sp. subtype 1 NandII.</title>
        <authorList>
            <person name="Gentekaki E."/>
            <person name="Curtis B."/>
            <person name="Stairs C."/>
            <person name="Eme L."/>
            <person name="Herman E."/>
            <person name="Klimes V."/>
            <person name="Arias M.C."/>
            <person name="Elias M."/>
            <person name="Hilliou F."/>
            <person name="Klute M."/>
            <person name="Malik S.-B."/>
            <person name="Pightling A."/>
            <person name="Rachubinski R."/>
            <person name="Salas D."/>
            <person name="Schlacht A."/>
            <person name="Suga H."/>
            <person name="Archibald J."/>
            <person name="Ball S.G."/>
            <person name="Clark G."/>
            <person name="Dacks J."/>
            <person name="Van Der Giezen M."/>
            <person name="Tsaousis A."/>
            <person name="Roger A."/>
        </authorList>
    </citation>
    <scope>NUCLEOTIDE SEQUENCE [LARGE SCALE GENOMIC DNA]</scope>
    <source>
        <strain evidence="15">ATCC 50177 / NandII</strain>
    </source>
</reference>
<dbReference type="SUPFAM" id="SSF140612">
    <property type="entry name" value="EB1 dimerisation domain-like"/>
    <property type="match status" value="1"/>
</dbReference>
<keyword evidence="5 9" id="KW-0493">Microtubule</keyword>
<dbReference type="InterPro" id="IPR036133">
    <property type="entry name" value="EB1_C_sf"/>
</dbReference>
<dbReference type="GO" id="GO:0005874">
    <property type="term" value="C:microtubule"/>
    <property type="evidence" value="ECO:0007669"/>
    <property type="project" value="UniProtKB-KW"/>
</dbReference>
<keyword evidence="7" id="KW-0206">Cytoskeleton</keyword>
<dbReference type="FunFam" id="1.10.418.10:FF:000028">
    <property type="entry name" value="RP/EB family microtubule-associated protein"/>
    <property type="match status" value="1"/>
</dbReference>
<dbReference type="Gene3D" id="1.20.5.1430">
    <property type="match status" value="1"/>
</dbReference>
<dbReference type="InterPro" id="IPR001715">
    <property type="entry name" value="CH_dom"/>
</dbReference>
<evidence type="ECO:0000256" key="5">
    <source>
        <dbReference type="ARBA" id="ARBA00022701"/>
    </source>
</evidence>
<protein>
    <submittedName>
        <fullName evidence="14">Microtubule-associated protein, RP/EB family</fullName>
    </submittedName>
</protein>
<dbReference type="EMBL" id="LXWW01000520">
    <property type="protein sequence ID" value="OAO12728.1"/>
    <property type="molecule type" value="Genomic_DNA"/>
</dbReference>
<evidence type="ECO:0000256" key="10">
    <source>
        <dbReference type="SAM" id="Coils"/>
    </source>
</evidence>
<evidence type="ECO:0000256" key="4">
    <source>
        <dbReference type="ARBA" id="ARBA00022618"/>
    </source>
</evidence>
<dbReference type="AlphaFoldDB" id="A0A196S6Q7"/>
<accession>A0A196S6Q7</accession>
<keyword evidence="3" id="KW-0963">Cytoplasm</keyword>
<gene>
    <name evidence="14" type="ORF">AV274_5598</name>
</gene>
<organism evidence="14 15">
    <name type="scientific">Blastocystis sp. subtype 1 (strain ATCC 50177 / NandII)</name>
    <dbReference type="NCBI Taxonomy" id="478820"/>
    <lineage>
        <taxon>Eukaryota</taxon>
        <taxon>Sar</taxon>
        <taxon>Stramenopiles</taxon>
        <taxon>Bigyra</taxon>
        <taxon>Opalozoa</taxon>
        <taxon>Opalinata</taxon>
        <taxon>Blastocystidae</taxon>
        <taxon>Blastocystis</taxon>
    </lineage>
</organism>
<sequence>MDASSGLSRGELLEWINTTLNMHLHKIEETASGAVACQIIDMLYPDTVPLQRVNFVAKDAYEYTKNYKILQSACLKNGIQKNIDVDRLIKGRPQDNLEFMQWLKQYFDKHRPNREYNAVERRAAAKGGREVTASSVLQPPAARLSKDSSRSTSPSRVGDNLSCPSKKPRVNVFVPPVNTSRGEQEEQLQELAKKVSEKEGVIVTQTLTIKNLEAERDFYKKKLVDIEELVTKEKENGELTVAQLAERVTAILYAESNSLQP</sequence>
<evidence type="ECO:0000256" key="6">
    <source>
        <dbReference type="ARBA" id="ARBA00022776"/>
    </source>
</evidence>
<feature type="domain" description="EB1 C-terminal" evidence="13">
    <location>
        <begin position="187"/>
        <end position="261"/>
    </location>
</feature>
<dbReference type="InterPro" id="IPR004953">
    <property type="entry name" value="EB1_C"/>
</dbReference>
<dbReference type="PANTHER" id="PTHR10623">
    <property type="entry name" value="MICROTUBULE-ASSOCIATED PROTEIN RP/EB FAMILY MEMBER"/>
    <property type="match status" value="1"/>
</dbReference>
<evidence type="ECO:0000259" key="13">
    <source>
        <dbReference type="PROSITE" id="PS51230"/>
    </source>
</evidence>
<evidence type="ECO:0000256" key="9">
    <source>
        <dbReference type="PROSITE-ProRule" id="PRU00576"/>
    </source>
</evidence>
<evidence type="ECO:0000256" key="1">
    <source>
        <dbReference type="ARBA" id="ARBA00004245"/>
    </source>
</evidence>
<dbReference type="Proteomes" id="UP000078348">
    <property type="component" value="Unassembled WGS sequence"/>
</dbReference>
<evidence type="ECO:0000256" key="7">
    <source>
        <dbReference type="ARBA" id="ARBA00023212"/>
    </source>
</evidence>
<keyword evidence="4" id="KW-0132">Cell division</keyword>
<proteinExistence type="inferred from homology"/>